<keyword evidence="3" id="KW-1185">Reference proteome</keyword>
<protein>
    <recommendedName>
        <fullName evidence="1">Ig-like domain-containing protein</fullName>
    </recommendedName>
</protein>
<evidence type="ECO:0000313" key="2">
    <source>
        <dbReference type="EMBL" id="CAI6349089.1"/>
    </source>
</evidence>
<dbReference type="FunFam" id="2.60.40.10:FF:000437">
    <property type="entry name" value="Beat-IIIc, isoform A"/>
    <property type="match status" value="1"/>
</dbReference>
<name>A0AAV0VXW6_9HEMI</name>
<dbReference type="InterPro" id="IPR036179">
    <property type="entry name" value="Ig-like_dom_sf"/>
</dbReference>
<dbReference type="Pfam" id="PF13927">
    <property type="entry name" value="Ig_3"/>
    <property type="match status" value="1"/>
</dbReference>
<dbReference type="EMBL" id="CARXXK010000001">
    <property type="protein sequence ID" value="CAI6349089.1"/>
    <property type="molecule type" value="Genomic_DNA"/>
</dbReference>
<gene>
    <name evidence="2" type="ORF">MEUPH1_LOCUS5692</name>
</gene>
<dbReference type="SUPFAM" id="SSF48726">
    <property type="entry name" value="Immunoglobulin"/>
    <property type="match status" value="1"/>
</dbReference>
<dbReference type="Gene3D" id="2.60.40.10">
    <property type="entry name" value="Immunoglobulins"/>
    <property type="match status" value="1"/>
</dbReference>
<sequence>MSPTIETHRNDRHGIIKSIISIIAGADRTSIAPSNFNLILPQFKSKSTSLTGSKGGLILTKLVIPQWADLRSSVTLHCKFDTGGDSLYSVKWYKDDHEFFRYTPGLSPQTLVFDLDGVNVDESKSSASEVTLYPLTRTSNGNYKCEVSTDAPNFPTVVEDANMSVIAFPDDGPRIEGLRPLYSVGEFLEANCTAKMTFPLAQVTWFINNLEVDSYLLERYTPEISEGPFYNSTLGLRFPLKKEWVDMNKKLMHVKCIAKVAGAEPKTDETSVRLRLVPDQTLSQERHILNAGAAINNHCAIILIISAVYYYEVYN</sequence>
<reference evidence="2 3" key="1">
    <citation type="submission" date="2023-01" db="EMBL/GenBank/DDBJ databases">
        <authorList>
            <person name="Whitehead M."/>
        </authorList>
    </citation>
    <scope>NUCLEOTIDE SEQUENCE [LARGE SCALE GENOMIC DNA]</scope>
</reference>
<feature type="domain" description="Ig-like" evidence="1">
    <location>
        <begin position="41"/>
        <end position="164"/>
    </location>
</feature>
<dbReference type="InterPro" id="IPR013783">
    <property type="entry name" value="Ig-like_fold"/>
</dbReference>
<proteinExistence type="predicted"/>
<evidence type="ECO:0000313" key="3">
    <source>
        <dbReference type="Proteomes" id="UP001160148"/>
    </source>
</evidence>
<dbReference type="PANTHER" id="PTHR21261:SF5">
    <property type="entry name" value="BEATEN PATH VA, ISOFORM A-RELATED"/>
    <property type="match status" value="1"/>
</dbReference>
<organism evidence="2 3">
    <name type="scientific">Macrosiphum euphorbiae</name>
    <name type="common">potato aphid</name>
    <dbReference type="NCBI Taxonomy" id="13131"/>
    <lineage>
        <taxon>Eukaryota</taxon>
        <taxon>Metazoa</taxon>
        <taxon>Ecdysozoa</taxon>
        <taxon>Arthropoda</taxon>
        <taxon>Hexapoda</taxon>
        <taxon>Insecta</taxon>
        <taxon>Pterygota</taxon>
        <taxon>Neoptera</taxon>
        <taxon>Paraneoptera</taxon>
        <taxon>Hemiptera</taxon>
        <taxon>Sternorrhyncha</taxon>
        <taxon>Aphidomorpha</taxon>
        <taxon>Aphidoidea</taxon>
        <taxon>Aphididae</taxon>
        <taxon>Macrosiphini</taxon>
        <taxon>Macrosiphum</taxon>
    </lineage>
</organism>
<accession>A0AAV0VXW6</accession>
<dbReference type="AlphaFoldDB" id="A0AAV0VXW6"/>
<dbReference type="InterPro" id="IPR007110">
    <property type="entry name" value="Ig-like_dom"/>
</dbReference>
<evidence type="ECO:0000259" key="1">
    <source>
        <dbReference type="PROSITE" id="PS50835"/>
    </source>
</evidence>
<dbReference type="PROSITE" id="PS50835">
    <property type="entry name" value="IG_LIKE"/>
    <property type="match status" value="1"/>
</dbReference>
<dbReference type="PANTHER" id="PTHR21261">
    <property type="entry name" value="BEAT PROTEIN"/>
    <property type="match status" value="1"/>
</dbReference>
<comment type="caution">
    <text evidence="2">The sequence shown here is derived from an EMBL/GenBank/DDBJ whole genome shotgun (WGS) entry which is preliminary data.</text>
</comment>
<dbReference type="Proteomes" id="UP001160148">
    <property type="component" value="Unassembled WGS sequence"/>
</dbReference>
<dbReference type="CDD" id="cd00096">
    <property type="entry name" value="Ig"/>
    <property type="match status" value="1"/>
</dbReference>